<proteinExistence type="predicted"/>
<dbReference type="OrthoDB" id="6141383at2759"/>
<feature type="region of interest" description="Disordered" evidence="1">
    <location>
        <begin position="297"/>
        <end position="343"/>
    </location>
</feature>
<feature type="compositionally biased region" description="Low complexity" evidence="1">
    <location>
        <begin position="306"/>
        <end position="315"/>
    </location>
</feature>
<dbReference type="Proteomes" id="UP000271974">
    <property type="component" value="Unassembled WGS sequence"/>
</dbReference>
<dbReference type="EMBL" id="RQTK01000349">
    <property type="protein sequence ID" value="RUS81225.1"/>
    <property type="molecule type" value="Genomic_DNA"/>
</dbReference>
<evidence type="ECO:0000256" key="1">
    <source>
        <dbReference type="SAM" id="MobiDB-lite"/>
    </source>
</evidence>
<comment type="caution">
    <text evidence="2">The sequence shown here is derived from an EMBL/GenBank/DDBJ whole genome shotgun (WGS) entry which is preliminary data.</text>
</comment>
<accession>A0A3S0ZMJ8</accession>
<dbReference type="AlphaFoldDB" id="A0A3S0ZMJ8"/>
<gene>
    <name evidence="2" type="ORF">EGW08_011019</name>
</gene>
<protein>
    <submittedName>
        <fullName evidence="2">Uncharacterized protein</fullName>
    </submittedName>
</protein>
<evidence type="ECO:0000313" key="2">
    <source>
        <dbReference type="EMBL" id="RUS81225.1"/>
    </source>
</evidence>
<feature type="non-terminal residue" evidence="2">
    <location>
        <position position="1"/>
    </location>
</feature>
<sequence>NHLDPLLYNKPRVTDLGQVIRPSDAQRLANILLIRLGQVHEEAQSCRTSVDFPPRTTRQGYTPRDEHDRSMLLQIKDGLDQLKTKADILEEKLRQAQREHGDVEGDKERQQRETEELSAENWQLARDLKEADTDRDSLIAKVREQQADYDRLDRAYMELKADNLRKEKQLAELDADTRSQSAELTRLRAERARLQVALAQKEKEILHLRDPDKEMVHSLRILQDEVTLLRTQTRRLNEEKGLLRSRSQKVEASLDDSHKARNKLALERDNLVRENQELRTRYRRVALATPQLRALPDIMAGKNGPASSRTTSRATSRAHRGSQDRERRMSPATEEVGEIAVQD</sequence>
<keyword evidence="3" id="KW-1185">Reference proteome</keyword>
<evidence type="ECO:0000313" key="3">
    <source>
        <dbReference type="Proteomes" id="UP000271974"/>
    </source>
</evidence>
<feature type="compositionally biased region" description="Basic and acidic residues" evidence="1">
    <location>
        <begin position="95"/>
        <end position="115"/>
    </location>
</feature>
<reference evidence="2 3" key="1">
    <citation type="submission" date="2019-01" db="EMBL/GenBank/DDBJ databases">
        <title>A draft genome assembly of the solar-powered sea slug Elysia chlorotica.</title>
        <authorList>
            <person name="Cai H."/>
            <person name="Li Q."/>
            <person name="Fang X."/>
            <person name="Li J."/>
            <person name="Curtis N.E."/>
            <person name="Altenburger A."/>
            <person name="Shibata T."/>
            <person name="Feng M."/>
            <person name="Maeda T."/>
            <person name="Schwartz J.A."/>
            <person name="Shigenobu S."/>
            <person name="Lundholm N."/>
            <person name="Nishiyama T."/>
            <person name="Yang H."/>
            <person name="Hasebe M."/>
            <person name="Li S."/>
            <person name="Pierce S.K."/>
            <person name="Wang J."/>
        </authorList>
    </citation>
    <scope>NUCLEOTIDE SEQUENCE [LARGE SCALE GENOMIC DNA]</scope>
    <source>
        <strain evidence="2">EC2010</strain>
        <tissue evidence="2">Whole organism of an adult</tissue>
    </source>
</reference>
<feature type="region of interest" description="Disordered" evidence="1">
    <location>
        <begin position="95"/>
        <end position="119"/>
    </location>
</feature>
<organism evidence="2 3">
    <name type="scientific">Elysia chlorotica</name>
    <name type="common">Eastern emerald elysia</name>
    <name type="synonym">Sea slug</name>
    <dbReference type="NCBI Taxonomy" id="188477"/>
    <lineage>
        <taxon>Eukaryota</taxon>
        <taxon>Metazoa</taxon>
        <taxon>Spiralia</taxon>
        <taxon>Lophotrochozoa</taxon>
        <taxon>Mollusca</taxon>
        <taxon>Gastropoda</taxon>
        <taxon>Heterobranchia</taxon>
        <taxon>Euthyneura</taxon>
        <taxon>Panpulmonata</taxon>
        <taxon>Sacoglossa</taxon>
        <taxon>Placobranchoidea</taxon>
        <taxon>Plakobranchidae</taxon>
        <taxon>Elysia</taxon>
    </lineage>
</organism>
<feature type="region of interest" description="Disordered" evidence="1">
    <location>
        <begin position="47"/>
        <end position="68"/>
    </location>
</feature>
<name>A0A3S0ZMJ8_ELYCH</name>